<comment type="caution">
    <text evidence="1">The sequence shown here is derived from an EMBL/GenBank/DDBJ whole genome shotgun (WGS) entry which is preliminary data.</text>
</comment>
<proteinExistence type="predicted"/>
<keyword evidence="2" id="KW-1185">Reference proteome</keyword>
<accession>A0ACC0B8T4</accession>
<name>A0ACC0B8T4_CATRO</name>
<gene>
    <name evidence="1" type="ORF">M9H77_18907</name>
</gene>
<evidence type="ECO:0000313" key="1">
    <source>
        <dbReference type="EMBL" id="KAI5669054.1"/>
    </source>
</evidence>
<organism evidence="1 2">
    <name type="scientific">Catharanthus roseus</name>
    <name type="common">Madagascar periwinkle</name>
    <name type="synonym">Vinca rosea</name>
    <dbReference type="NCBI Taxonomy" id="4058"/>
    <lineage>
        <taxon>Eukaryota</taxon>
        <taxon>Viridiplantae</taxon>
        <taxon>Streptophyta</taxon>
        <taxon>Embryophyta</taxon>
        <taxon>Tracheophyta</taxon>
        <taxon>Spermatophyta</taxon>
        <taxon>Magnoliopsida</taxon>
        <taxon>eudicotyledons</taxon>
        <taxon>Gunneridae</taxon>
        <taxon>Pentapetalae</taxon>
        <taxon>asterids</taxon>
        <taxon>lamiids</taxon>
        <taxon>Gentianales</taxon>
        <taxon>Apocynaceae</taxon>
        <taxon>Rauvolfioideae</taxon>
        <taxon>Vinceae</taxon>
        <taxon>Catharanthinae</taxon>
        <taxon>Catharanthus</taxon>
    </lineage>
</organism>
<protein>
    <submittedName>
        <fullName evidence="1">Uncharacterized protein</fullName>
    </submittedName>
</protein>
<dbReference type="EMBL" id="CM044704">
    <property type="protein sequence ID" value="KAI5669054.1"/>
    <property type="molecule type" value="Genomic_DNA"/>
</dbReference>
<evidence type="ECO:0000313" key="2">
    <source>
        <dbReference type="Proteomes" id="UP001060085"/>
    </source>
</evidence>
<reference evidence="2" key="1">
    <citation type="journal article" date="2023" name="Nat. Plants">
        <title>Single-cell RNA sequencing provides a high-resolution roadmap for understanding the multicellular compartmentation of specialized metabolism.</title>
        <authorList>
            <person name="Sun S."/>
            <person name="Shen X."/>
            <person name="Li Y."/>
            <person name="Li Y."/>
            <person name="Wang S."/>
            <person name="Li R."/>
            <person name="Zhang H."/>
            <person name="Shen G."/>
            <person name="Guo B."/>
            <person name="Wei J."/>
            <person name="Xu J."/>
            <person name="St-Pierre B."/>
            <person name="Chen S."/>
            <person name="Sun C."/>
        </authorList>
    </citation>
    <scope>NUCLEOTIDE SEQUENCE [LARGE SCALE GENOMIC DNA]</scope>
</reference>
<dbReference type="Proteomes" id="UP001060085">
    <property type="component" value="Linkage Group LG04"/>
</dbReference>
<sequence>MDPLWCGGGGGGFRSLEFQGRLYPSVSNDFEGQFFPSAVSQFSHPSFQRQLGYFDRFCYQGIPRSSSYPYQQFQDFEYFVVMDFEATCDKGKIIQPQEIIEFPAVIVNAATGQLEAYFQTYLRPTHNPKLTDFCKDLTGIQQIQVDAGVTLNEALVMFDEWLEKNGIKKTNFAVVTWGDWDCRVMLESECQYKKIRKPSYFNKWINLKVSFREVFGNFRCDLKQGIEIAGLNWLGRPHCGLDDATNTAHLLVRLIQMGFKFSITESLTGESNFIGKEQ</sequence>